<evidence type="ECO:0000259" key="3">
    <source>
        <dbReference type="Pfam" id="PF01248"/>
    </source>
</evidence>
<dbReference type="Gene3D" id="3.30.1330.30">
    <property type="match status" value="1"/>
</dbReference>
<evidence type="ECO:0000313" key="5">
    <source>
        <dbReference type="Proteomes" id="UP001163096"/>
    </source>
</evidence>
<protein>
    <submittedName>
        <fullName evidence="4">50S ribosomal protein L30e</fullName>
    </submittedName>
</protein>
<accession>A0A9X9S2W0</accession>
<name>A0A9X9S2W0_METOG</name>
<evidence type="ECO:0000256" key="1">
    <source>
        <dbReference type="ARBA" id="ARBA00022980"/>
    </source>
</evidence>
<dbReference type="InterPro" id="IPR029064">
    <property type="entry name" value="Ribosomal_eL30-like_sf"/>
</dbReference>
<sequence>MDFESSLRRAIKTGTVKSGQKSTKECIENKTAQLVVVAENCPEEFVASISETSDVFVYTYDGSSVLLGKTCGRPHMVSALAVVDAGESDILSLKRA</sequence>
<dbReference type="GeneID" id="76835492"/>
<dbReference type="GO" id="GO:0005840">
    <property type="term" value="C:ribosome"/>
    <property type="evidence" value="ECO:0007669"/>
    <property type="project" value="UniProtKB-KW"/>
</dbReference>
<dbReference type="EMBL" id="CP113361">
    <property type="protein sequence ID" value="WAI00798.1"/>
    <property type="molecule type" value="Genomic_DNA"/>
</dbReference>
<dbReference type="GO" id="GO:0003723">
    <property type="term" value="F:RNA binding"/>
    <property type="evidence" value="ECO:0007669"/>
    <property type="project" value="InterPro"/>
</dbReference>
<evidence type="ECO:0000256" key="2">
    <source>
        <dbReference type="ARBA" id="ARBA00023274"/>
    </source>
</evidence>
<dbReference type="NCBIfam" id="NF002172">
    <property type="entry name" value="PRK01018.1"/>
    <property type="match status" value="1"/>
</dbReference>
<reference evidence="4" key="1">
    <citation type="submission" date="2022-11" db="EMBL/GenBank/DDBJ databases">
        <title>Complete genome sequence of Methanogenium organophilum DSM 3596.</title>
        <authorList>
            <person name="Chen S.-C."/>
            <person name="Lai S.-J."/>
            <person name="You Y.-T."/>
        </authorList>
    </citation>
    <scope>NUCLEOTIDE SEQUENCE</scope>
    <source>
        <strain evidence="4">DSM 3596</strain>
    </source>
</reference>
<dbReference type="SUPFAM" id="SSF55315">
    <property type="entry name" value="L30e-like"/>
    <property type="match status" value="1"/>
</dbReference>
<keyword evidence="5" id="KW-1185">Reference proteome</keyword>
<dbReference type="RefSeq" id="WP_268186003.1">
    <property type="nucleotide sequence ID" value="NZ_CP113361.1"/>
</dbReference>
<organism evidence="4 5">
    <name type="scientific">Methanogenium organophilum</name>
    <dbReference type="NCBI Taxonomy" id="2199"/>
    <lineage>
        <taxon>Archaea</taxon>
        <taxon>Methanobacteriati</taxon>
        <taxon>Methanobacteriota</taxon>
        <taxon>Stenosarchaea group</taxon>
        <taxon>Methanomicrobia</taxon>
        <taxon>Methanomicrobiales</taxon>
        <taxon>Methanomicrobiaceae</taxon>
        <taxon>Methanogenium</taxon>
    </lineage>
</organism>
<proteinExistence type="predicted"/>
<gene>
    <name evidence="4" type="ORF">OU421_10280</name>
</gene>
<keyword evidence="1 4" id="KW-0689">Ribosomal protein</keyword>
<dbReference type="Pfam" id="PF01248">
    <property type="entry name" value="Ribosomal_L7Ae"/>
    <property type="match status" value="1"/>
</dbReference>
<dbReference type="AlphaFoldDB" id="A0A9X9S2W0"/>
<dbReference type="PANTHER" id="PTHR11449">
    <property type="entry name" value="RIBOSOMAL PROTEIN L30"/>
    <property type="match status" value="1"/>
</dbReference>
<dbReference type="InterPro" id="IPR004038">
    <property type="entry name" value="Ribosomal_eL8/eL30/eS12/Gad45"/>
</dbReference>
<evidence type="ECO:0000313" key="4">
    <source>
        <dbReference type="EMBL" id="WAI00798.1"/>
    </source>
</evidence>
<feature type="domain" description="Ribosomal protein eL8/eL30/eS12/Gadd45" evidence="3">
    <location>
        <begin position="3"/>
        <end position="91"/>
    </location>
</feature>
<dbReference type="Proteomes" id="UP001163096">
    <property type="component" value="Chromosome"/>
</dbReference>
<keyword evidence="2" id="KW-0687">Ribonucleoprotein</keyword>
<dbReference type="GO" id="GO:1990904">
    <property type="term" value="C:ribonucleoprotein complex"/>
    <property type="evidence" value="ECO:0007669"/>
    <property type="project" value="UniProtKB-KW"/>
</dbReference>
<dbReference type="KEGG" id="mou:OU421_10280"/>
<dbReference type="InterPro" id="IPR039109">
    <property type="entry name" value="Ribosomal_eL30-like"/>
</dbReference>